<reference evidence="2 3" key="1">
    <citation type="journal article" date="2024" name="Commun. Biol.">
        <title>Comparative genomic analysis of thermophilic fungi reveals convergent evolutionary adaptations and gene losses.</title>
        <authorList>
            <person name="Steindorff A.S."/>
            <person name="Aguilar-Pontes M.V."/>
            <person name="Robinson A.J."/>
            <person name="Andreopoulos B."/>
            <person name="LaButti K."/>
            <person name="Kuo A."/>
            <person name="Mondo S."/>
            <person name="Riley R."/>
            <person name="Otillar R."/>
            <person name="Haridas S."/>
            <person name="Lipzen A."/>
            <person name="Grimwood J."/>
            <person name="Schmutz J."/>
            <person name="Clum A."/>
            <person name="Reid I.D."/>
            <person name="Moisan M.C."/>
            <person name="Butler G."/>
            <person name="Nguyen T.T.M."/>
            <person name="Dewar K."/>
            <person name="Conant G."/>
            <person name="Drula E."/>
            <person name="Henrissat B."/>
            <person name="Hansel C."/>
            <person name="Singer S."/>
            <person name="Hutchinson M.I."/>
            <person name="de Vries R.P."/>
            <person name="Natvig D.O."/>
            <person name="Powell A.J."/>
            <person name="Tsang A."/>
            <person name="Grigoriev I.V."/>
        </authorList>
    </citation>
    <scope>NUCLEOTIDE SEQUENCE [LARGE SCALE GENOMIC DNA]</scope>
    <source>
        <strain evidence="2 3">CBS 494.80</strain>
    </source>
</reference>
<gene>
    <name evidence="2" type="ORF">VTL71DRAFT_11089</name>
</gene>
<accession>A0ABR4CWP4</accession>
<dbReference type="Proteomes" id="UP001595075">
    <property type="component" value="Unassembled WGS sequence"/>
</dbReference>
<feature type="region of interest" description="Disordered" evidence="1">
    <location>
        <begin position="29"/>
        <end position="65"/>
    </location>
</feature>
<organism evidence="2 3">
    <name type="scientific">Oculimacula yallundae</name>
    <dbReference type="NCBI Taxonomy" id="86028"/>
    <lineage>
        <taxon>Eukaryota</taxon>
        <taxon>Fungi</taxon>
        <taxon>Dikarya</taxon>
        <taxon>Ascomycota</taxon>
        <taxon>Pezizomycotina</taxon>
        <taxon>Leotiomycetes</taxon>
        <taxon>Helotiales</taxon>
        <taxon>Ploettnerulaceae</taxon>
        <taxon>Oculimacula</taxon>
    </lineage>
</organism>
<evidence type="ECO:0000313" key="3">
    <source>
        <dbReference type="Proteomes" id="UP001595075"/>
    </source>
</evidence>
<protein>
    <submittedName>
        <fullName evidence="2">Uncharacterized protein</fullName>
    </submittedName>
</protein>
<feature type="compositionally biased region" description="Basic and acidic residues" evidence="1">
    <location>
        <begin position="51"/>
        <end position="65"/>
    </location>
</feature>
<keyword evidence="3" id="KW-1185">Reference proteome</keyword>
<dbReference type="EMBL" id="JAZHXI010000003">
    <property type="protein sequence ID" value="KAL2073763.1"/>
    <property type="molecule type" value="Genomic_DNA"/>
</dbReference>
<proteinExistence type="predicted"/>
<evidence type="ECO:0000313" key="2">
    <source>
        <dbReference type="EMBL" id="KAL2073763.1"/>
    </source>
</evidence>
<comment type="caution">
    <text evidence="2">The sequence shown here is derived from an EMBL/GenBank/DDBJ whole genome shotgun (WGS) entry which is preliminary data.</text>
</comment>
<name>A0ABR4CWP4_9HELO</name>
<evidence type="ECO:0000256" key="1">
    <source>
        <dbReference type="SAM" id="MobiDB-lite"/>
    </source>
</evidence>
<sequence length="90" mass="10431">MSSISNETEIGEPSLFPHQVIMYTSSKHRMCKSKNRYPNPPRLKRLSYGPSRDHTYQRERGTSKRRVNDVNEAASILLPHVHITDFHPPC</sequence>